<dbReference type="GO" id="GO:0019888">
    <property type="term" value="F:protein phosphatase regulator activity"/>
    <property type="evidence" value="ECO:0007669"/>
    <property type="project" value="TreeGrafter"/>
</dbReference>
<dbReference type="Pfam" id="PF20153">
    <property type="entry name" value="DUF6535"/>
    <property type="match status" value="1"/>
</dbReference>
<dbReference type="GO" id="GO:0005737">
    <property type="term" value="C:cytoplasm"/>
    <property type="evidence" value="ECO:0007669"/>
    <property type="project" value="TreeGrafter"/>
</dbReference>
<keyword evidence="6" id="KW-1185">Reference proteome</keyword>
<reference evidence="5 6" key="1">
    <citation type="submission" date="2019-01" db="EMBL/GenBank/DDBJ databases">
        <title>Draft genome sequence of Psathyrella aberdarensis IHI B618.</title>
        <authorList>
            <person name="Buettner E."/>
            <person name="Kellner H."/>
        </authorList>
    </citation>
    <scope>NUCLEOTIDE SEQUENCE [LARGE SCALE GENOMIC DNA]</scope>
    <source>
        <strain evidence="5 6">IHI B618</strain>
    </source>
</reference>
<feature type="domain" description="DUF6535" evidence="4">
    <location>
        <begin position="1"/>
        <end position="65"/>
    </location>
</feature>
<dbReference type="InterPro" id="IPR016024">
    <property type="entry name" value="ARM-type_fold"/>
</dbReference>
<dbReference type="InterPro" id="IPR045338">
    <property type="entry name" value="DUF6535"/>
</dbReference>
<feature type="transmembrane region" description="Helical" evidence="3">
    <location>
        <begin position="42"/>
        <end position="63"/>
    </location>
</feature>
<evidence type="ECO:0000313" key="6">
    <source>
        <dbReference type="Proteomes" id="UP000290288"/>
    </source>
</evidence>
<evidence type="ECO:0000256" key="3">
    <source>
        <dbReference type="SAM" id="Phobius"/>
    </source>
</evidence>
<evidence type="ECO:0000256" key="2">
    <source>
        <dbReference type="SAM" id="MobiDB-lite"/>
    </source>
</evidence>
<comment type="caution">
    <text evidence="5">The sequence shown here is derived from an EMBL/GenBank/DDBJ whole genome shotgun (WGS) entry which is preliminary data.</text>
</comment>
<feature type="region of interest" description="Disordered" evidence="2">
    <location>
        <begin position="798"/>
        <end position="831"/>
    </location>
</feature>
<dbReference type="InterPro" id="IPR051023">
    <property type="entry name" value="PP2A_Regulatory_Subunit_A"/>
</dbReference>
<organism evidence="5 6">
    <name type="scientific">Candolleomyces aberdarensis</name>
    <dbReference type="NCBI Taxonomy" id="2316362"/>
    <lineage>
        <taxon>Eukaryota</taxon>
        <taxon>Fungi</taxon>
        <taxon>Dikarya</taxon>
        <taxon>Basidiomycota</taxon>
        <taxon>Agaricomycotina</taxon>
        <taxon>Agaricomycetes</taxon>
        <taxon>Agaricomycetidae</taxon>
        <taxon>Agaricales</taxon>
        <taxon>Agaricineae</taxon>
        <taxon>Psathyrellaceae</taxon>
        <taxon>Candolleomyces</taxon>
    </lineage>
</organism>
<accession>A0A4Q2DWX8</accession>
<keyword evidence="3" id="KW-0812">Transmembrane</keyword>
<dbReference type="Gene3D" id="1.25.10.10">
    <property type="entry name" value="Leucine-rich Repeat Variant"/>
    <property type="match status" value="4"/>
</dbReference>
<dbReference type="Proteomes" id="UP000290288">
    <property type="component" value="Unassembled WGS sequence"/>
</dbReference>
<feature type="compositionally biased region" description="Polar residues" evidence="2">
    <location>
        <begin position="813"/>
        <end position="822"/>
    </location>
</feature>
<protein>
    <recommendedName>
        <fullName evidence="4">DUF6535 domain-containing protein</fullName>
    </recommendedName>
</protein>
<dbReference type="SUPFAM" id="SSF48371">
    <property type="entry name" value="ARM repeat"/>
    <property type="match status" value="2"/>
</dbReference>
<evidence type="ECO:0000259" key="4">
    <source>
        <dbReference type="Pfam" id="PF20153"/>
    </source>
</evidence>
<dbReference type="OrthoDB" id="3219854at2759"/>
<dbReference type="InterPro" id="IPR011989">
    <property type="entry name" value="ARM-like"/>
</dbReference>
<keyword evidence="1" id="KW-0677">Repeat</keyword>
<evidence type="ECO:0000313" key="5">
    <source>
        <dbReference type="EMBL" id="RXW24839.1"/>
    </source>
</evidence>
<dbReference type="EMBL" id="SDEE01000013">
    <property type="protein sequence ID" value="RXW24839.1"/>
    <property type="molecule type" value="Genomic_DNA"/>
</dbReference>
<gene>
    <name evidence="5" type="ORF">EST38_g994</name>
</gene>
<dbReference type="PANTHER" id="PTHR10648">
    <property type="entry name" value="SERINE/THREONINE-PROTEIN PHOSPHATASE PP2A 65 KDA REGULATORY SUBUNIT"/>
    <property type="match status" value="1"/>
</dbReference>
<sequence length="1648" mass="184241">MGVLAKAWLAKFVPATTRREAADAYHRYKLDKQAELWYLEEVITLVPLLVQIASFLFLGGLVVQSITDDQTLGHALLAFCISGCVTYLTMTLLPLFVASSPFNTPLSDLLVWLGKMLAALFTLKWPSNSGRQVKTDINEGLAEILYTKLIKSPKPTYVDEAATEIALPSFKRNWIDYLCRNDTPQHLLTRFRQCSSTRTDNAIKRNETLCSHVLAFLQLVDHLEDKISTNPKDTSVEDMLPDYKLLLSSLRASLESGYPLHRWNNLPESLRPLSFGLRTQILSLFKPLPEDYRKGKDSTLIELDFHSNEMSDRPWELACQEIRSTHRLHFMLAACRGVLQGEKNVKTTSAFILGLCLAKAGCSASETGRTSEWAGNIEAKERAIVDSLALEFLSQLYAATMNELEDMAAAALNDISSLSPGFEISAAHPRQGILETLFSTLTLPHRALRVHTIKMLNQVSDLKPDLFNTGSIEIISNMTVYEDEDIREDGLQILATLVKSSEEMMPPVTTALLASVESGFNHEPQQRLRTVAFVRTVWDDSSSPFYSLVVQFIPGLVEVAMNADSTDVRQPALRLTKDVWAREFLTEIRSAIAKTLNAGLDSPESGKRYHIVTDLSELLKDDGTKDASEKPPYAFAWYYTSDLIVDIFPVVFEKIVRAAIHDDDSSVRETAKTLLKDLSKDGRVSSMLKADALTWLETAAVQPSWWWVRHNAVLVSETFINQLDLTNEDFIKKLVELAGTDEDDDVRRSSVKLISTICKDHYPSPEILEVVKSTILSVKEGLKESVDKVLKGIAKDVRDGIEAKPPPKPVETDANTQESESQAQDETEYDGAMDYMPQSTLKLPLRRLLYKIGWDDRRTWADILATISAHFPLDFQDAHTILFQMAKYDSDTDFQYACLKSLILLAKQSVTRELTNDTIKHFDDFSDNSDWRVRFSYTQLLSSVGVSKEVDLSDEVLKKLSTRALLDSDYDCRSEVVNTFLNLLEIEDSDRDPSPKERYRAYVETMVKEHFHDGIEDGSWKVRQSWIKLAGTQVKDAEFPELAKLFDASIKDSDSDVQAETMKVLQRLLEDAKLRASIAAKLGKSLGSCLSATEYTDRAVSVLSTITTPPYDQEDGYGKDLRERHQLWIQIILLLGRNVEFQALPKLIEVVIKEERSDTTFESQDALYSLFQNVKLPDSIDSILPKAIESALKLDAPFNVRSAAVNLFGRLIGCVSGRDKGDPQIISRLADIVIKDEYDDVRIAALRILKAAYKATDLFRFRDAIKASVSKVIENSLKDLENSRLRTNAVSAVDSLTEENSNDQFRDLVSPSISQLLRTVLLEGDENLGNSVERVLFGNFTAATAETKLNRDVLIAIPPMAATLTVAGKAIVMRLTGNLAISDDTAATIAHALTPMLRNTSSFARATAIELLLKLYTKHRHSKPRLIESAIPEIISLAFDDKDDVGGIRITAIQLLVALSSGPASLESLGEGQPEPSTATTSSVLKQITPLATKFMALLQVEHLRPSVVELLSLMSLDPTVRQTIMLRIASMAFGPETLALVGHVELLSRLLSDGRLGEKATDYMTLFLAPALVARPQLAPYRLKILTALWCRYGRRTLEDTDAPEKNVKHKELLEWFTLALFGRHATGHEATTWRTRCEVWLSATRK</sequence>
<name>A0A4Q2DWX8_9AGAR</name>
<evidence type="ECO:0000256" key="1">
    <source>
        <dbReference type="ARBA" id="ARBA00022737"/>
    </source>
</evidence>
<keyword evidence="3" id="KW-1133">Transmembrane helix</keyword>
<keyword evidence="3" id="KW-0472">Membrane</keyword>
<proteinExistence type="predicted"/>
<feature type="transmembrane region" description="Helical" evidence="3">
    <location>
        <begin position="75"/>
        <end position="97"/>
    </location>
</feature>